<dbReference type="EMBL" id="FOKK01000007">
    <property type="protein sequence ID" value="SFB34016.1"/>
    <property type="molecule type" value="Genomic_DNA"/>
</dbReference>
<dbReference type="RefSeq" id="WP_245786846.1">
    <property type="nucleotide sequence ID" value="NZ_FOKK01000007.1"/>
</dbReference>
<dbReference type="InterPro" id="IPR016181">
    <property type="entry name" value="Acyl_CoA_acyltransferase"/>
</dbReference>
<proteinExistence type="predicted"/>
<dbReference type="STRING" id="237018.SAMN04489723_107238"/>
<dbReference type="CDD" id="cd04301">
    <property type="entry name" value="NAT_SF"/>
    <property type="match status" value="1"/>
</dbReference>
<gene>
    <name evidence="2" type="ORF">SAMN04489723_107238</name>
</gene>
<dbReference type="AlphaFoldDB" id="A0A1I1A996"/>
<name>A0A1I1A996_9BACT</name>
<dbReference type="PROSITE" id="PS51729">
    <property type="entry name" value="GNAT_YJDJ"/>
    <property type="match status" value="1"/>
</dbReference>
<organism evidence="2 3">
    <name type="scientific">Algoriphagus aquimarinus</name>
    <dbReference type="NCBI Taxonomy" id="237018"/>
    <lineage>
        <taxon>Bacteria</taxon>
        <taxon>Pseudomonadati</taxon>
        <taxon>Bacteroidota</taxon>
        <taxon>Cytophagia</taxon>
        <taxon>Cytophagales</taxon>
        <taxon>Cyclobacteriaceae</taxon>
        <taxon>Algoriphagus</taxon>
    </lineage>
</organism>
<dbReference type="SUPFAM" id="SSF55729">
    <property type="entry name" value="Acyl-CoA N-acyltransferases (Nat)"/>
    <property type="match status" value="1"/>
</dbReference>
<reference evidence="2 3" key="1">
    <citation type="submission" date="2016-10" db="EMBL/GenBank/DDBJ databases">
        <authorList>
            <person name="de Groot N.N."/>
        </authorList>
    </citation>
    <scope>NUCLEOTIDE SEQUENCE [LARGE SCALE GENOMIC DNA]</scope>
    <source>
        <strain evidence="2 3">DSM 23399</strain>
    </source>
</reference>
<dbReference type="PANTHER" id="PTHR31435:SF10">
    <property type="entry name" value="BSR4717 PROTEIN"/>
    <property type="match status" value="1"/>
</dbReference>
<evidence type="ECO:0000259" key="1">
    <source>
        <dbReference type="PROSITE" id="PS51729"/>
    </source>
</evidence>
<dbReference type="Gene3D" id="3.40.630.30">
    <property type="match status" value="1"/>
</dbReference>
<accession>A0A1I1A996</accession>
<sequence>MNDIKIQHEFDGKRGSFFLEEGAKRFGEMVYVMAGPKKMIIEHTEVDESLKGQGIGGKLLDELVAYVRKEEIKVIPLCPFAKAMFKKKEELQDVLN</sequence>
<keyword evidence="3" id="KW-1185">Reference proteome</keyword>
<protein>
    <recommendedName>
        <fullName evidence="1">N-acetyltransferase domain-containing protein</fullName>
    </recommendedName>
</protein>
<dbReference type="PANTHER" id="PTHR31435">
    <property type="entry name" value="PROTEIN NATD1"/>
    <property type="match status" value="1"/>
</dbReference>
<feature type="domain" description="N-acetyltransferase" evidence="1">
    <location>
        <begin position="9"/>
        <end position="96"/>
    </location>
</feature>
<evidence type="ECO:0000313" key="3">
    <source>
        <dbReference type="Proteomes" id="UP000198790"/>
    </source>
</evidence>
<evidence type="ECO:0000313" key="2">
    <source>
        <dbReference type="EMBL" id="SFB34016.1"/>
    </source>
</evidence>
<dbReference type="InterPro" id="IPR031165">
    <property type="entry name" value="GNAT_YJDJ"/>
</dbReference>
<dbReference type="InterPro" id="IPR045057">
    <property type="entry name" value="Gcn5-rel_NAT"/>
</dbReference>
<dbReference type="Proteomes" id="UP000198790">
    <property type="component" value="Unassembled WGS sequence"/>
</dbReference>
<dbReference type="Pfam" id="PF14542">
    <property type="entry name" value="Acetyltransf_CG"/>
    <property type="match status" value="1"/>
</dbReference>